<dbReference type="Proteomes" id="UP000270450">
    <property type="component" value="Segment"/>
</dbReference>
<evidence type="ECO:0000259" key="1">
    <source>
        <dbReference type="Pfam" id="PF08706"/>
    </source>
</evidence>
<accession>A0A2I6J1A8</accession>
<evidence type="ECO:0000313" key="2">
    <source>
        <dbReference type="EMBL" id="AUL80242.1"/>
    </source>
</evidence>
<dbReference type="EMBL" id="MG012795">
    <property type="protein sequence ID" value="AUL80242.1"/>
    <property type="molecule type" value="Genomic_DNA"/>
</dbReference>
<name>A0A2I6J1A8_VACCV</name>
<feature type="domain" description="Bacteriophage/plasmid primase P4 C-terminal" evidence="1">
    <location>
        <begin position="1"/>
        <end position="71"/>
    </location>
</feature>
<dbReference type="Pfam" id="PF08706">
    <property type="entry name" value="D5_N"/>
    <property type="match status" value="1"/>
</dbReference>
<proteinExistence type="predicted"/>
<protein>
    <submittedName>
        <fullName evidence="2">NTPase</fullName>
    </submittedName>
</protein>
<dbReference type="InterPro" id="IPR014818">
    <property type="entry name" value="Phage/plasmid_primase_P4_C"/>
</dbReference>
<sequence>MLVDTVETETYPDKLPFKNGVLALVGGMFSSGDDAKKYTCAVSTGFKFDDTKFVEDSREMEELMNIINDIQPLTDENKKNRELYEKTLASCLCGATKGG</sequence>
<organism evidence="2">
    <name type="scientific">Vaccinia virus</name>
    <name type="common">VACV</name>
    <name type="synonym">Orthopoxvirus vaccinia</name>
    <dbReference type="NCBI Taxonomy" id="10245"/>
    <lineage>
        <taxon>Viruses</taxon>
        <taxon>Varidnaviria</taxon>
        <taxon>Bamfordvirae</taxon>
        <taxon>Nucleocytoviricota</taxon>
        <taxon>Pokkesviricetes</taxon>
        <taxon>Chitovirales</taxon>
        <taxon>Poxviridae</taxon>
        <taxon>Chordopoxvirinae</taxon>
        <taxon>Orthopoxvirus</taxon>
    </lineage>
</organism>
<reference evidence="2" key="1">
    <citation type="journal article" date="2018" name="Emerg. Infect. Dis.">
        <title>Ocular Vaccinia Infection in Dairy Worker, Brazil.</title>
        <authorList>
            <person name="Teixeira Lima M."/>
            <person name="Pereira Oliveira G."/>
            <person name="Bretas de Oliveira D."/>
            <person name="Mesquita Vaz S."/>
            <person name="de Souza Trindade G."/>
            <person name="Santos Abrahao J."/>
            <person name="Geessien Kroon E."/>
        </authorList>
    </citation>
    <scope>NUCLEOTIDE SEQUENCE [LARGE SCALE GENOMIC DNA]</scope>
    <source>
        <strain evidence="2">CEyV1</strain>
    </source>
</reference>